<dbReference type="GO" id="GO:0003677">
    <property type="term" value="F:DNA binding"/>
    <property type="evidence" value="ECO:0007669"/>
    <property type="project" value="InterPro"/>
</dbReference>
<dbReference type="KEGG" id="vg:64871941"/>
<evidence type="ECO:0000313" key="6">
    <source>
        <dbReference type="EMBL" id="BBC53853.1"/>
    </source>
</evidence>
<evidence type="ECO:0000259" key="5">
    <source>
        <dbReference type="SMART" id="SM00400"/>
    </source>
</evidence>
<evidence type="ECO:0000256" key="4">
    <source>
        <dbReference type="SAM" id="MobiDB-lite"/>
    </source>
</evidence>
<keyword evidence="3" id="KW-0862">Zinc</keyword>
<dbReference type="PANTHER" id="PTHR30313">
    <property type="entry name" value="DNA PRIMASE"/>
    <property type="match status" value="1"/>
</dbReference>
<dbReference type="GO" id="GO:0003899">
    <property type="term" value="F:DNA-directed RNA polymerase activity"/>
    <property type="evidence" value="ECO:0007669"/>
    <property type="project" value="InterPro"/>
</dbReference>
<evidence type="ECO:0000256" key="2">
    <source>
        <dbReference type="ARBA" id="ARBA00022771"/>
    </source>
</evidence>
<feature type="region of interest" description="Disordered" evidence="4">
    <location>
        <begin position="84"/>
        <end position="134"/>
    </location>
</feature>
<dbReference type="Pfam" id="PF01807">
    <property type="entry name" value="Zn_ribbon_DnaG"/>
    <property type="match status" value="1"/>
</dbReference>
<evidence type="ECO:0000256" key="3">
    <source>
        <dbReference type="ARBA" id="ARBA00022833"/>
    </source>
</evidence>
<dbReference type="GO" id="GO:0008270">
    <property type="term" value="F:zinc ion binding"/>
    <property type="evidence" value="ECO:0007669"/>
    <property type="project" value="UniProtKB-KW"/>
</dbReference>
<dbReference type="GO" id="GO:0006269">
    <property type="term" value="P:DNA replication, synthesis of primer"/>
    <property type="evidence" value="ECO:0007669"/>
    <property type="project" value="TreeGrafter"/>
</dbReference>
<evidence type="ECO:0000256" key="1">
    <source>
        <dbReference type="ARBA" id="ARBA00022723"/>
    </source>
</evidence>
<dbReference type="RefSeq" id="YP_010062280.1">
    <property type="nucleotide sequence ID" value="NC_054792.1"/>
</dbReference>
<sequence length="134" mass="14567">MSEPLIVRVIQRYYPGWEPPKDTGRDWLKCCCPFHGDTVASAGVSYSLNGFRCLACGVKGNAVTLIKQQEEVSFAEAERIAAGLSDGCGEPLPQKSSRKPSRRVFGDKGSDVSQRAGGSRPVPSRVRGRPTPWT</sequence>
<keyword evidence="7" id="KW-1185">Reference proteome</keyword>
<dbReference type="SUPFAM" id="SSF57783">
    <property type="entry name" value="Zinc beta-ribbon"/>
    <property type="match status" value="1"/>
</dbReference>
<dbReference type="InterPro" id="IPR002694">
    <property type="entry name" value="Znf_CHC2"/>
</dbReference>
<dbReference type="Proteomes" id="UP000250053">
    <property type="component" value="Segment"/>
</dbReference>
<dbReference type="Gene3D" id="3.90.580.10">
    <property type="entry name" value="Zinc finger, CHC2-type domain"/>
    <property type="match status" value="1"/>
</dbReference>
<protein>
    <submittedName>
        <fullName evidence="6">Putaive DNA primase</fullName>
    </submittedName>
</protein>
<dbReference type="PANTHER" id="PTHR30313:SF2">
    <property type="entry name" value="DNA PRIMASE"/>
    <property type="match status" value="1"/>
</dbReference>
<dbReference type="SMART" id="SM00400">
    <property type="entry name" value="ZnF_CHCC"/>
    <property type="match status" value="1"/>
</dbReference>
<dbReference type="GeneID" id="64871941"/>
<keyword evidence="2" id="KW-0863">Zinc-finger</keyword>
<proteinExistence type="predicted"/>
<feature type="domain" description="Zinc finger CHC2-type" evidence="5">
    <location>
        <begin position="28"/>
        <end position="82"/>
    </location>
</feature>
<dbReference type="InterPro" id="IPR050219">
    <property type="entry name" value="DnaG_primase"/>
</dbReference>
<dbReference type="InterPro" id="IPR036977">
    <property type="entry name" value="DNA_primase_Znf_CHC2"/>
</dbReference>
<organism evidence="6 7">
    <name type="scientific">Mycobacterium phage PP</name>
    <dbReference type="NCBI Taxonomy" id="2077134"/>
    <lineage>
        <taxon>Viruses</taxon>
        <taxon>Duplodnaviria</taxon>
        <taxon>Heunggongvirae</taxon>
        <taxon>Uroviricota</taxon>
        <taxon>Caudoviricetes</taxon>
        <taxon>Sagamiharavirus</taxon>
        <taxon>Sagamiharavirus PP</taxon>
    </lineage>
</organism>
<accession>A0A2Z5XVH8</accession>
<dbReference type="EMBL" id="AP018486">
    <property type="protein sequence ID" value="BBC53853.1"/>
    <property type="molecule type" value="Genomic_DNA"/>
</dbReference>
<reference evidence="6 7" key="1">
    <citation type="submission" date="2018-01" db="EMBL/GenBank/DDBJ databases">
        <title>Genome sequence of Mycobacterium phage PP.</title>
        <authorList>
            <person name="Uchiyama J."/>
            <person name="Matsuzaki S."/>
        </authorList>
    </citation>
    <scope>NUCLEOTIDE SEQUENCE [LARGE SCALE GENOMIC DNA]</scope>
</reference>
<evidence type="ECO:0000313" key="7">
    <source>
        <dbReference type="Proteomes" id="UP000250053"/>
    </source>
</evidence>
<keyword evidence="1" id="KW-0479">Metal-binding</keyword>
<name>A0A2Z5XVH8_9CAUD</name>